<dbReference type="PANTHER" id="PTHR38603:SF1">
    <property type="entry name" value="CHAPERONE NAPD"/>
    <property type="match status" value="1"/>
</dbReference>
<dbReference type="RefSeq" id="WP_107285235.1">
    <property type="nucleotide sequence ID" value="NZ_PYMC01000024.1"/>
</dbReference>
<dbReference type="EMBL" id="PYMC01000024">
    <property type="protein sequence ID" value="PSW00639.1"/>
    <property type="molecule type" value="Genomic_DNA"/>
</dbReference>
<comment type="subunit">
    <text evidence="4">Interacts with the cytoplasmic NapA precursor.</text>
</comment>
<evidence type="ECO:0000313" key="6">
    <source>
        <dbReference type="Proteomes" id="UP000240904"/>
    </source>
</evidence>
<evidence type="ECO:0000256" key="1">
    <source>
        <dbReference type="ARBA" id="ARBA00004496"/>
    </source>
</evidence>
<keyword evidence="2 4" id="KW-0963">Cytoplasm</keyword>
<evidence type="ECO:0000313" key="5">
    <source>
        <dbReference type="EMBL" id="PSW00639.1"/>
    </source>
</evidence>
<gene>
    <name evidence="4" type="primary">napD</name>
    <name evidence="5" type="ORF">C9I89_20730</name>
</gene>
<dbReference type="PANTHER" id="PTHR38603">
    <property type="entry name" value="CHAPERONE NAPD"/>
    <property type="match status" value="1"/>
</dbReference>
<organism evidence="5 6">
    <name type="scientific">Photobacterium lipolyticum</name>
    <dbReference type="NCBI Taxonomy" id="266810"/>
    <lineage>
        <taxon>Bacteria</taxon>
        <taxon>Pseudomonadati</taxon>
        <taxon>Pseudomonadota</taxon>
        <taxon>Gammaproteobacteria</taxon>
        <taxon>Vibrionales</taxon>
        <taxon>Vibrionaceae</taxon>
        <taxon>Photobacterium</taxon>
    </lineage>
</organism>
<comment type="caution">
    <text evidence="5">The sequence shown here is derived from an EMBL/GenBank/DDBJ whole genome shotgun (WGS) entry which is preliminary data.</text>
</comment>
<evidence type="ECO:0000256" key="3">
    <source>
        <dbReference type="ARBA" id="ARBA00023186"/>
    </source>
</evidence>
<proteinExistence type="inferred from homology"/>
<comment type="similarity">
    <text evidence="4">Belongs to the NapD family.</text>
</comment>
<dbReference type="Pfam" id="PF03927">
    <property type="entry name" value="NapD"/>
    <property type="match status" value="1"/>
</dbReference>
<keyword evidence="6" id="KW-1185">Reference proteome</keyword>
<evidence type="ECO:0000256" key="4">
    <source>
        <dbReference type="HAMAP-Rule" id="MF_02200"/>
    </source>
</evidence>
<dbReference type="GO" id="GO:0051224">
    <property type="term" value="P:negative regulation of protein transport"/>
    <property type="evidence" value="ECO:0007669"/>
    <property type="project" value="UniProtKB-UniRule"/>
</dbReference>
<dbReference type="GO" id="GO:0005737">
    <property type="term" value="C:cytoplasm"/>
    <property type="evidence" value="ECO:0007669"/>
    <property type="project" value="UniProtKB-SubCell"/>
</dbReference>
<dbReference type="OrthoDB" id="5770785at2"/>
<reference evidence="5 6" key="1">
    <citation type="submission" date="2018-03" db="EMBL/GenBank/DDBJ databases">
        <title>Whole genome sequencing of Histamine producing bacteria.</title>
        <authorList>
            <person name="Butler K."/>
        </authorList>
    </citation>
    <scope>NUCLEOTIDE SEQUENCE [LARGE SCALE GENOMIC DNA]</scope>
    <source>
        <strain evidence="5 6">DSM 16190</strain>
    </source>
</reference>
<sequence>MSDYHVCSLIVHALADQTESVKKAIENLEGAEVPVSNEVGKMVVVLEGDSRDGLVGRFEKIKTLPGVLAVTLVYHHMDEQSDLKEA</sequence>
<dbReference type="HAMAP" id="MF_02200">
    <property type="entry name" value="NapD"/>
    <property type="match status" value="1"/>
</dbReference>
<dbReference type="AlphaFoldDB" id="A0A2T3MSC0"/>
<dbReference type="InterPro" id="IPR005623">
    <property type="entry name" value="Chaperone_NapD_NO3_reduct"/>
</dbReference>
<dbReference type="Proteomes" id="UP000240904">
    <property type="component" value="Unassembled WGS sequence"/>
</dbReference>
<protein>
    <recommendedName>
        <fullName evidence="4">Chaperone NapD</fullName>
    </recommendedName>
    <alternativeName>
        <fullName evidence="4">NapA signal peptide-binding chaperone NapD</fullName>
    </alternativeName>
</protein>
<name>A0A2T3MSC0_9GAMM</name>
<evidence type="ECO:0000256" key="2">
    <source>
        <dbReference type="ARBA" id="ARBA00022490"/>
    </source>
</evidence>
<comment type="subcellular location">
    <subcellularLocation>
        <location evidence="1 4">Cytoplasm</location>
    </subcellularLocation>
</comment>
<comment type="function">
    <text evidence="4">Chaperone for NapA, the catalytic subunit of the periplasmic nitrate reductase. It binds directly and specifically to the twin-arginine signal peptide of NapA, preventing premature interaction with the Tat translocase and premature export.</text>
</comment>
<accession>A0A2T3MSC0</accession>
<keyword evidence="3 4" id="KW-0143">Chaperone</keyword>
<dbReference type="Gene3D" id="3.30.70.920">
    <property type="match status" value="1"/>
</dbReference>
<dbReference type="GO" id="GO:0005048">
    <property type="term" value="F:signal sequence binding"/>
    <property type="evidence" value="ECO:0007669"/>
    <property type="project" value="UniProtKB-UniRule"/>
</dbReference>